<name>A0AAX4JPV3_9TREE</name>
<dbReference type="GeneID" id="91092037"/>
<dbReference type="EMBL" id="CP144098">
    <property type="protein sequence ID" value="WWC86488.1"/>
    <property type="molecule type" value="Genomic_DNA"/>
</dbReference>
<evidence type="ECO:0000313" key="2">
    <source>
        <dbReference type="EMBL" id="WWC86488.1"/>
    </source>
</evidence>
<keyword evidence="3" id="KW-1185">Reference proteome</keyword>
<evidence type="ECO:0000313" key="3">
    <source>
        <dbReference type="Proteomes" id="UP001355207"/>
    </source>
</evidence>
<dbReference type="RefSeq" id="XP_066073251.1">
    <property type="nucleotide sequence ID" value="XM_066217154.1"/>
</dbReference>
<accession>A0AAX4JPV3</accession>
<protein>
    <submittedName>
        <fullName evidence="2">Uncharacterized protein</fullName>
    </submittedName>
</protein>
<organism evidence="2 3">
    <name type="scientific">Kwoniella dendrophila CBS 6074</name>
    <dbReference type="NCBI Taxonomy" id="1295534"/>
    <lineage>
        <taxon>Eukaryota</taxon>
        <taxon>Fungi</taxon>
        <taxon>Dikarya</taxon>
        <taxon>Basidiomycota</taxon>
        <taxon>Agaricomycotina</taxon>
        <taxon>Tremellomycetes</taxon>
        <taxon>Tremellales</taxon>
        <taxon>Cryptococcaceae</taxon>
        <taxon>Kwoniella</taxon>
    </lineage>
</organism>
<sequence length="213" mass="23589">MPLPSLSHYMEDPRLGNRIETIDSSSESKRRIHCDCHRFQIEDLTSHQLHNFPIPDSTLQTIYGDDDSDAIRDWDPDQEPKAQIRKTNDPRISCDSRSKSVAVCEQEYYDLKREASLTNFAKYAVAGLALGVASFGIHSRFSTSSDQQSVSQLDQSLCGASSNQFVPPNTPSLNNQDKGQRYGGPRTAISNDGTTSDDVVVQVDHTKLSAAPN</sequence>
<dbReference type="AlphaFoldDB" id="A0AAX4JPV3"/>
<feature type="region of interest" description="Disordered" evidence="1">
    <location>
        <begin position="73"/>
        <end position="96"/>
    </location>
</feature>
<proteinExistence type="predicted"/>
<feature type="region of interest" description="Disordered" evidence="1">
    <location>
        <begin position="152"/>
        <end position="197"/>
    </location>
</feature>
<reference evidence="2 3" key="1">
    <citation type="submission" date="2024-01" db="EMBL/GenBank/DDBJ databases">
        <title>Comparative genomics of Cryptococcus and Kwoniella reveals pathogenesis evolution and contrasting modes of karyotype evolution via chromosome fusion or intercentromeric recombination.</title>
        <authorList>
            <person name="Coelho M.A."/>
            <person name="David-Palma M."/>
            <person name="Shea T."/>
            <person name="Bowers K."/>
            <person name="McGinley-Smith S."/>
            <person name="Mohammad A.W."/>
            <person name="Gnirke A."/>
            <person name="Yurkov A.M."/>
            <person name="Nowrousian M."/>
            <person name="Sun S."/>
            <person name="Cuomo C.A."/>
            <person name="Heitman J."/>
        </authorList>
    </citation>
    <scope>NUCLEOTIDE SEQUENCE [LARGE SCALE GENOMIC DNA]</scope>
    <source>
        <strain evidence="2 3">CBS 6074</strain>
    </source>
</reference>
<feature type="compositionally biased region" description="Polar residues" evidence="1">
    <location>
        <begin position="188"/>
        <end position="197"/>
    </location>
</feature>
<evidence type="ECO:0000256" key="1">
    <source>
        <dbReference type="SAM" id="MobiDB-lite"/>
    </source>
</evidence>
<dbReference type="Proteomes" id="UP001355207">
    <property type="component" value="Chromosome 1"/>
</dbReference>
<feature type="compositionally biased region" description="Polar residues" evidence="1">
    <location>
        <begin position="158"/>
        <end position="177"/>
    </location>
</feature>
<gene>
    <name evidence="2" type="ORF">L201_001365</name>
</gene>